<dbReference type="GO" id="GO:0030154">
    <property type="term" value="P:cell differentiation"/>
    <property type="evidence" value="ECO:0007669"/>
    <property type="project" value="TreeGrafter"/>
</dbReference>
<dbReference type="GO" id="GO:0008270">
    <property type="term" value="F:zinc ion binding"/>
    <property type="evidence" value="ECO:0007669"/>
    <property type="project" value="UniProtKB-KW"/>
</dbReference>
<evidence type="ECO:0000256" key="4">
    <source>
        <dbReference type="ARBA" id="ARBA00023015"/>
    </source>
</evidence>
<feature type="non-terminal residue" evidence="8">
    <location>
        <position position="1"/>
    </location>
</feature>
<name>A0A7R9QLB1_9ACAR</name>
<keyword evidence="7" id="KW-0675">Receptor</keyword>
<sequence length="125" mass="14815">GPYAKLVFEIDNNHSFQTVFTAKFDKCVRNVTKATKGLTAFNTICEDDRILLLKYSCIEVIFLRSILYFNGNIDYLKLPMDMERSFIITMKFLKNYPHFYTPFTEYVRKMLTIWDSDRTVIDLII</sequence>
<protein>
    <submittedName>
        <fullName evidence="8">Uncharacterized protein</fullName>
    </submittedName>
</protein>
<evidence type="ECO:0000256" key="7">
    <source>
        <dbReference type="ARBA" id="ARBA00023170"/>
    </source>
</evidence>
<evidence type="ECO:0000256" key="3">
    <source>
        <dbReference type="ARBA" id="ARBA00022833"/>
    </source>
</evidence>
<evidence type="ECO:0000313" key="8">
    <source>
        <dbReference type="EMBL" id="CAD7650323.1"/>
    </source>
</evidence>
<dbReference type="GO" id="GO:0000978">
    <property type="term" value="F:RNA polymerase II cis-regulatory region sequence-specific DNA binding"/>
    <property type="evidence" value="ECO:0007669"/>
    <property type="project" value="TreeGrafter"/>
</dbReference>
<evidence type="ECO:0000256" key="2">
    <source>
        <dbReference type="ARBA" id="ARBA00022771"/>
    </source>
</evidence>
<organism evidence="8">
    <name type="scientific">Medioppia subpectinata</name>
    <dbReference type="NCBI Taxonomy" id="1979941"/>
    <lineage>
        <taxon>Eukaryota</taxon>
        <taxon>Metazoa</taxon>
        <taxon>Ecdysozoa</taxon>
        <taxon>Arthropoda</taxon>
        <taxon>Chelicerata</taxon>
        <taxon>Arachnida</taxon>
        <taxon>Acari</taxon>
        <taxon>Acariformes</taxon>
        <taxon>Sarcoptiformes</taxon>
        <taxon>Oribatida</taxon>
        <taxon>Brachypylina</taxon>
        <taxon>Oppioidea</taxon>
        <taxon>Oppiidae</taxon>
        <taxon>Medioppia</taxon>
    </lineage>
</organism>
<dbReference type="EMBL" id="OC906040">
    <property type="protein sequence ID" value="CAD7650323.1"/>
    <property type="molecule type" value="Genomic_DNA"/>
</dbReference>
<accession>A0A7R9QLB1</accession>
<keyword evidence="3" id="KW-0862">Zinc</keyword>
<keyword evidence="9" id="KW-1185">Reference proteome</keyword>
<dbReference type="Gene3D" id="1.10.565.10">
    <property type="entry name" value="Retinoid X Receptor"/>
    <property type="match status" value="1"/>
</dbReference>
<keyword evidence="1" id="KW-0479">Metal-binding</keyword>
<keyword evidence="6" id="KW-0804">Transcription</keyword>
<keyword evidence="5" id="KW-0238">DNA-binding</keyword>
<evidence type="ECO:0000256" key="1">
    <source>
        <dbReference type="ARBA" id="ARBA00022723"/>
    </source>
</evidence>
<gene>
    <name evidence="8" type="ORF">OSB1V03_LOCUS22805</name>
</gene>
<dbReference type="PANTHER" id="PTHR24082:SF283">
    <property type="entry name" value="NUCLEAR HORMONE RECEPTOR HR96"/>
    <property type="match status" value="1"/>
</dbReference>
<dbReference type="GO" id="GO:0000122">
    <property type="term" value="P:negative regulation of transcription by RNA polymerase II"/>
    <property type="evidence" value="ECO:0007669"/>
    <property type="project" value="TreeGrafter"/>
</dbReference>
<proteinExistence type="predicted"/>
<evidence type="ECO:0000313" key="9">
    <source>
        <dbReference type="Proteomes" id="UP000759131"/>
    </source>
</evidence>
<dbReference type="InterPro" id="IPR035500">
    <property type="entry name" value="NHR-like_dom_sf"/>
</dbReference>
<dbReference type="GO" id="GO:0004879">
    <property type="term" value="F:nuclear receptor activity"/>
    <property type="evidence" value="ECO:0007669"/>
    <property type="project" value="TreeGrafter"/>
</dbReference>
<dbReference type="InterPro" id="IPR050234">
    <property type="entry name" value="Nuclear_hormone_rcpt_NR1"/>
</dbReference>
<dbReference type="Proteomes" id="UP000759131">
    <property type="component" value="Unassembled WGS sequence"/>
</dbReference>
<dbReference type="SUPFAM" id="SSF48508">
    <property type="entry name" value="Nuclear receptor ligand-binding domain"/>
    <property type="match status" value="1"/>
</dbReference>
<keyword evidence="4" id="KW-0805">Transcription regulation</keyword>
<dbReference type="EMBL" id="CAJPIZ010051465">
    <property type="protein sequence ID" value="CAG2122860.1"/>
    <property type="molecule type" value="Genomic_DNA"/>
</dbReference>
<dbReference type="AlphaFoldDB" id="A0A7R9QLB1"/>
<reference evidence="8" key="1">
    <citation type="submission" date="2020-11" db="EMBL/GenBank/DDBJ databases">
        <authorList>
            <person name="Tran Van P."/>
        </authorList>
    </citation>
    <scope>NUCLEOTIDE SEQUENCE</scope>
</reference>
<dbReference type="GO" id="GO:0045944">
    <property type="term" value="P:positive regulation of transcription by RNA polymerase II"/>
    <property type="evidence" value="ECO:0007669"/>
    <property type="project" value="TreeGrafter"/>
</dbReference>
<keyword evidence="2" id="KW-0863">Zinc-finger</keyword>
<evidence type="ECO:0000256" key="5">
    <source>
        <dbReference type="ARBA" id="ARBA00023125"/>
    </source>
</evidence>
<evidence type="ECO:0000256" key="6">
    <source>
        <dbReference type="ARBA" id="ARBA00023163"/>
    </source>
</evidence>
<dbReference type="PANTHER" id="PTHR24082">
    <property type="entry name" value="NUCLEAR HORMONE RECEPTOR"/>
    <property type="match status" value="1"/>
</dbReference>